<gene>
    <name evidence="1" type="ORF">ACFO5O_08435</name>
</gene>
<evidence type="ECO:0000313" key="2">
    <source>
        <dbReference type="Proteomes" id="UP001595953"/>
    </source>
</evidence>
<organism evidence="1 2">
    <name type="scientific">Geojedonia litorea</name>
    <dbReference type="NCBI Taxonomy" id="1268269"/>
    <lineage>
        <taxon>Bacteria</taxon>
        <taxon>Pseudomonadati</taxon>
        <taxon>Bacteroidota</taxon>
        <taxon>Flavobacteriia</taxon>
        <taxon>Flavobacteriales</taxon>
        <taxon>Flavobacteriaceae</taxon>
        <taxon>Geojedonia</taxon>
    </lineage>
</organism>
<keyword evidence="2" id="KW-1185">Reference proteome</keyword>
<dbReference type="RefSeq" id="WP_387962775.1">
    <property type="nucleotide sequence ID" value="NZ_JBHSGP010000014.1"/>
</dbReference>
<proteinExistence type="predicted"/>
<evidence type="ECO:0008006" key="3">
    <source>
        <dbReference type="Google" id="ProtNLM"/>
    </source>
</evidence>
<name>A0ABV9N253_9FLAO</name>
<protein>
    <recommendedName>
        <fullName evidence="3">Por secretion system C-terminal sorting domain-containing protein</fullName>
    </recommendedName>
</protein>
<dbReference type="Proteomes" id="UP001595953">
    <property type="component" value="Unassembled WGS sequence"/>
</dbReference>
<comment type="caution">
    <text evidence="1">The sequence shown here is derived from an EMBL/GenBank/DDBJ whole genome shotgun (WGS) entry which is preliminary data.</text>
</comment>
<accession>A0ABV9N253</accession>
<evidence type="ECO:0000313" key="1">
    <source>
        <dbReference type="EMBL" id="MFC4722346.1"/>
    </source>
</evidence>
<reference evidence="2" key="1">
    <citation type="journal article" date="2019" name="Int. J. Syst. Evol. Microbiol.">
        <title>The Global Catalogue of Microorganisms (GCM) 10K type strain sequencing project: providing services to taxonomists for standard genome sequencing and annotation.</title>
        <authorList>
            <consortium name="The Broad Institute Genomics Platform"/>
            <consortium name="The Broad Institute Genome Sequencing Center for Infectious Disease"/>
            <person name="Wu L."/>
            <person name="Ma J."/>
        </authorList>
    </citation>
    <scope>NUCLEOTIDE SEQUENCE [LARGE SCALE GENOMIC DNA]</scope>
    <source>
        <strain evidence="2">CCUG 63682</strain>
    </source>
</reference>
<sequence>MKKNTSQKLPKRLSNYGALSLAIAGITNASDQIIYTDIPDEIVSSGNVFYLDVNNDSYSDIILLAYNSSTYTKAAFCLPGGYSYSGGNRISKIVGLNPGNYFYYPSNMSKGEVINPANDTFYGFGQLNIEGCAGSRSQFCDGQDGYVGLHMKVGSSTYYGWVRIQVAANGSSITVKDYAYESAPGVTIAAGDTGVLGMENSLLNTIRIVVLNKSINLYNVPERTTYKALNMSGKEVLKGITNTPDHVIEAATLASGIYIVELADPSSRGLIRKKVVLK</sequence>
<dbReference type="EMBL" id="JBHSGP010000014">
    <property type="protein sequence ID" value="MFC4722346.1"/>
    <property type="molecule type" value="Genomic_DNA"/>
</dbReference>